<comment type="caution">
    <text evidence="3">The sequence shown here is derived from an EMBL/GenBank/DDBJ whole genome shotgun (WGS) entry which is preliminary data.</text>
</comment>
<gene>
    <name evidence="3" type="ORF">ACFFJ3_17515</name>
</gene>
<dbReference type="HAMAP" id="MF_01845">
    <property type="entry name" value="UPF0597"/>
    <property type="match status" value="1"/>
</dbReference>
<dbReference type="InterPro" id="IPR021144">
    <property type="entry name" value="UPF0597"/>
</dbReference>
<protein>
    <recommendedName>
        <fullName evidence="1">UPF0597 protein ACFFJ3_17515</fullName>
    </recommendedName>
</protein>
<dbReference type="PANTHER" id="PTHR30501">
    <property type="entry name" value="UPF0597 PROTEIN YHAM"/>
    <property type="match status" value="1"/>
</dbReference>
<dbReference type="PANTHER" id="PTHR30501:SF2">
    <property type="entry name" value="UPF0597 PROTEIN YHAM"/>
    <property type="match status" value="1"/>
</dbReference>
<organism evidence="3 4">
    <name type="scientific">Serratia aquatilis</name>
    <dbReference type="NCBI Taxonomy" id="1737515"/>
    <lineage>
        <taxon>Bacteria</taxon>
        <taxon>Pseudomonadati</taxon>
        <taxon>Pseudomonadota</taxon>
        <taxon>Gammaproteobacteria</taxon>
        <taxon>Enterobacterales</taxon>
        <taxon>Yersiniaceae</taxon>
        <taxon>Serratia</taxon>
    </lineage>
</organism>
<dbReference type="RefSeq" id="WP_380677716.1">
    <property type="nucleotide sequence ID" value="NZ_CP173186.1"/>
</dbReference>
<accession>A0ABV6EHR9</accession>
<sequence length="429" mass="45453">MSATNNDLFINWLKKEVTPALGCTEPVAIAFAAATASKYLNEPCLNISGFISENLYKNAIGVTIPGTCFSGVDMAAAVGVCAGDPDKGLETLKGINASQIEQADAMVKNDAVSISARDTPDFIHIDLTATGATQRCRVVIRKSHTRITELYVNDQPIPFSMQTCCDADEAELKQFSIEEAFDFVNRASFEDIAFILEAARLNGALSEEGRKKPYGLNISGTLSTAVSQGLMGDDLLSRIAIETVAASDARMGGAPVTAMSNFGSGNQGVAATLPVVVLARELQASEDELARALALSHLTAISVHSRYTRLSALCAASTAAMGAAAGMAWLFTRDLQVIQTAIINMISDVSGIICDGASNSCAMKVSSVTMSAFRAVLMAKQGVRVSDHDGIVSEGAEQSINNLCRLVTKAMPHTDKEIIRIMAEKRQQA</sequence>
<dbReference type="PIRSF" id="PIRSF006054">
    <property type="entry name" value="UCP006054"/>
    <property type="match status" value="1"/>
</dbReference>
<name>A0ABV6EHR9_9GAMM</name>
<evidence type="ECO:0000259" key="2">
    <source>
        <dbReference type="Pfam" id="PF03313"/>
    </source>
</evidence>
<evidence type="ECO:0000313" key="4">
    <source>
        <dbReference type="Proteomes" id="UP001589792"/>
    </source>
</evidence>
<keyword evidence="4" id="KW-1185">Reference proteome</keyword>
<feature type="domain" description="Serine dehydratase-like alpha subunit" evidence="2">
    <location>
        <begin position="184"/>
        <end position="419"/>
    </location>
</feature>
<comment type="similarity">
    <text evidence="1">Belongs to the UPF0597 family.</text>
</comment>
<dbReference type="InterPro" id="IPR005130">
    <property type="entry name" value="Ser_deHydtase-like_asu"/>
</dbReference>
<dbReference type="Proteomes" id="UP001589792">
    <property type="component" value="Unassembled WGS sequence"/>
</dbReference>
<proteinExistence type="inferred from homology"/>
<evidence type="ECO:0000313" key="3">
    <source>
        <dbReference type="EMBL" id="MFC0228269.1"/>
    </source>
</evidence>
<reference evidence="3 4" key="1">
    <citation type="submission" date="2024-09" db="EMBL/GenBank/DDBJ databases">
        <authorList>
            <person name="Sun Q."/>
            <person name="Mori K."/>
        </authorList>
    </citation>
    <scope>NUCLEOTIDE SEQUENCE [LARGE SCALE GENOMIC DNA]</scope>
    <source>
        <strain evidence="3 4">CCM 8626</strain>
    </source>
</reference>
<dbReference type="Pfam" id="PF03313">
    <property type="entry name" value="SDH_alpha"/>
    <property type="match status" value="1"/>
</dbReference>
<dbReference type="EMBL" id="JBHLXG010000018">
    <property type="protein sequence ID" value="MFC0228269.1"/>
    <property type="molecule type" value="Genomic_DNA"/>
</dbReference>
<evidence type="ECO:0000256" key="1">
    <source>
        <dbReference type="HAMAP-Rule" id="MF_01845"/>
    </source>
</evidence>